<dbReference type="Proteomes" id="UP000217895">
    <property type="component" value="Chromosome"/>
</dbReference>
<organism evidence="1 2">
    <name type="scientific">Leptolyngbya boryana NIES-2135</name>
    <dbReference type="NCBI Taxonomy" id="1973484"/>
    <lineage>
        <taxon>Bacteria</taxon>
        <taxon>Bacillati</taxon>
        <taxon>Cyanobacteriota</taxon>
        <taxon>Cyanophyceae</taxon>
        <taxon>Leptolyngbyales</taxon>
        <taxon>Leptolyngbyaceae</taxon>
        <taxon>Leptolyngbya group</taxon>
        <taxon>Leptolyngbya</taxon>
    </lineage>
</organism>
<keyword evidence="2" id="KW-1185">Reference proteome</keyword>
<protein>
    <recommendedName>
        <fullName evidence="3">Outer membrane protein beta-barrel domain-containing protein</fullName>
    </recommendedName>
</protein>
<gene>
    <name evidence="1" type="ORF">NIES2135_39060</name>
</gene>
<reference evidence="1 2" key="1">
    <citation type="submission" date="2017-06" db="EMBL/GenBank/DDBJ databases">
        <title>Genome sequencing of cyanobaciteial culture collection at National Institute for Environmental Studies (NIES).</title>
        <authorList>
            <person name="Hirose Y."/>
            <person name="Shimura Y."/>
            <person name="Fujisawa T."/>
            <person name="Nakamura Y."/>
            <person name="Kawachi M."/>
        </authorList>
    </citation>
    <scope>NUCLEOTIDE SEQUENCE [LARGE SCALE GENOMIC DNA]</scope>
    <source>
        <strain evidence="1 2">NIES-2135</strain>
    </source>
</reference>
<evidence type="ECO:0000313" key="2">
    <source>
        <dbReference type="Proteomes" id="UP000217895"/>
    </source>
</evidence>
<evidence type="ECO:0000313" key="1">
    <source>
        <dbReference type="EMBL" id="BAY57042.1"/>
    </source>
</evidence>
<dbReference type="AlphaFoldDB" id="A0A1Z4JJW6"/>
<sequence length="172" mass="17522">MEFLTGLFGRFDKKLGICGAALIGICAIQAPASAQAAYGSYVGVGPAFGLSSGDGDGSRVSAVVAGRYKFLRAPISLRAQAFIGSGTAIVPTVSYDYPLNWQTDIYIGAGASIPLGGDTVLGNRTSFAIQPGIDYALPNSNVVVFGNAVIAFDGYKNGGTAATLQGGVGLRF</sequence>
<evidence type="ECO:0008006" key="3">
    <source>
        <dbReference type="Google" id="ProtNLM"/>
    </source>
</evidence>
<name>A0A1Z4JJW6_LEPBY</name>
<proteinExistence type="predicted"/>
<dbReference type="EMBL" id="AP018203">
    <property type="protein sequence ID" value="BAY57042.1"/>
    <property type="molecule type" value="Genomic_DNA"/>
</dbReference>
<accession>A0A1Z4JJW6</accession>